<protein>
    <submittedName>
        <fullName evidence="2">Uncharacterized protein</fullName>
    </submittedName>
</protein>
<feature type="compositionally biased region" description="Basic residues" evidence="1">
    <location>
        <begin position="48"/>
        <end position="65"/>
    </location>
</feature>
<accession>A0A2U8VPZ3</accession>
<sequence length="115" mass="11859">MESTSWPVVPELPRKRFRRPALGGPGRASPAPRRSTGRGARAPAGRGARARAGRAGRCRTGRRARPPASRSRAGASGVLGRRHPASGVLSGSAGVIPRSASAGRPKQRPSARPSA</sequence>
<feature type="compositionally biased region" description="Low complexity" evidence="1">
    <location>
        <begin position="30"/>
        <end position="47"/>
    </location>
</feature>
<keyword evidence="3" id="KW-1185">Reference proteome</keyword>
<name>A0A2U8VPZ3_9HYPH</name>
<dbReference type="AlphaFoldDB" id="A0A2U8VPZ3"/>
<proteinExistence type="predicted"/>
<dbReference type="EMBL" id="CP029551">
    <property type="protein sequence ID" value="AWN35697.1"/>
    <property type="molecule type" value="Genomic_DNA"/>
</dbReference>
<dbReference type="Proteomes" id="UP000246058">
    <property type="component" value="Chromosome"/>
</dbReference>
<reference evidence="2 3" key="1">
    <citation type="submission" date="2018-05" db="EMBL/GenBank/DDBJ databases">
        <title>Complete Genome Sequence of Methylobacterium sp. 17Sr1-43.</title>
        <authorList>
            <person name="Srinivasan S."/>
        </authorList>
    </citation>
    <scope>NUCLEOTIDE SEQUENCE [LARGE SCALE GENOMIC DNA]</scope>
    <source>
        <strain evidence="2 3">17Sr1-43</strain>
    </source>
</reference>
<organism evidence="2 3">
    <name type="scientific">Methylobacterium radiodurans</name>
    <dbReference type="NCBI Taxonomy" id="2202828"/>
    <lineage>
        <taxon>Bacteria</taxon>
        <taxon>Pseudomonadati</taxon>
        <taxon>Pseudomonadota</taxon>
        <taxon>Alphaproteobacteria</taxon>
        <taxon>Hyphomicrobiales</taxon>
        <taxon>Methylobacteriaceae</taxon>
        <taxon>Methylobacterium</taxon>
    </lineage>
</organism>
<dbReference type="KEGG" id="meti:DK427_08025"/>
<gene>
    <name evidence="2" type="ORF">DK427_08025</name>
</gene>
<feature type="compositionally biased region" description="Low complexity" evidence="1">
    <location>
        <begin position="66"/>
        <end position="79"/>
    </location>
</feature>
<evidence type="ECO:0000313" key="3">
    <source>
        <dbReference type="Proteomes" id="UP000246058"/>
    </source>
</evidence>
<evidence type="ECO:0000313" key="2">
    <source>
        <dbReference type="EMBL" id="AWN35697.1"/>
    </source>
</evidence>
<evidence type="ECO:0000256" key="1">
    <source>
        <dbReference type="SAM" id="MobiDB-lite"/>
    </source>
</evidence>
<feature type="region of interest" description="Disordered" evidence="1">
    <location>
        <begin position="1"/>
        <end position="115"/>
    </location>
</feature>